<name>A0A1Y1JAT2_PLAGO</name>
<keyword evidence="1 2" id="KW-0175">Coiled coil</keyword>
<dbReference type="GO" id="GO:0003341">
    <property type="term" value="P:cilium movement"/>
    <property type="evidence" value="ECO:0007669"/>
    <property type="project" value="InterPro"/>
</dbReference>
<dbReference type="PANTHER" id="PTHR18962">
    <property type="entry name" value="COILED-COIL DOMAIN-CONTAINING PROTEIN 39"/>
    <property type="match status" value="1"/>
</dbReference>
<dbReference type="GO" id="GO:0060285">
    <property type="term" value="P:cilium-dependent cell motility"/>
    <property type="evidence" value="ECO:0007669"/>
    <property type="project" value="TreeGrafter"/>
</dbReference>
<dbReference type="EMBL" id="BDQF01000006">
    <property type="protein sequence ID" value="GAW79619.1"/>
    <property type="molecule type" value="Genomic_DNA"/>
</dbReference>
<comment type="caution">
    <text evidence="4">The sequence shown here is derived from an EMBL/GenBank/DDBJ whole genome shotgun (WGS) entry which is preliminary data.</text>
</comment>
<feature type="coiled-coil region" evidence="2">
    <location>
        <begin position="228"/>
        <end position="590"/>
    </location>
</feature>
<dbReference type="OrthoDB" id="10259720at2759"/>
<feature type="region of interest" description="Disordered" evidence="3">
    <location>
        <begin position="1"/>
        <end position="28"/>
    </location>
</feature>
<feature type="coiled-coil region" evidence="2">
    <location>
        <begin position="820"/>
        <end position="847"/>
    </location>
</feature>
<dbReference type="Proteomes" id="UP000195521">
    <property type="component" value="Unassembled WGS sequence"/>
</dbReference>
<accession>A0A1Y1JAT2</accession>
<dbReference type="PANTHER" id="PTHR18962:SF0">
    <property type="entry name" value="COILED-COIL DOMAIN-CONTAINING PROTEIN 39"/>
    <property type="match status" value="1"/>
</dbReference>
<keyword evidence="5" id="KW-1185">Reference proteome</keyword>
<evidence type="ECO:0000256" key="2">
    <source>
        <dbReference type="SAM" id="Coils"/>
    </source>
</evidence>
<organism evidence="4 5">
    <name type="scientific">Plasmodium gonderi</name>
    <dbReference type="NCBI Taxonomy" id="77519"/>
    <lineage>
        <taxon>Eukaryota</taxon>
        <taxon>Sar</taxon>
        <taxon>Alveolata</taxon>
        <taxon>Apicomplexa</taxon>
        <taxon>Aconoidasida</taxon>
        <taxon>Haemosporida</taxon>
        <taxon>Plasmodiidae</taxon>
        <taxon>Plasmodium</taxon>
        <taxon>Plasmodium (Plasmodium)</taxon>
    </lineage>
</organism>
<feature type="coiled-coil region" evidence="2">
    <location>
        <begin position="617"/>
        <end position="693"/>
    </location>
</feature>
<evidence type="ECO:0000313" key="5">
    <source>
        <dbReference type="Proteomes" id="UP000195521"/>
    </source>
</evidence>
<dbReference type="AlphaFoldDB" id="A0A1Y1JAT2"/>
<evidence type="ECO:0000256" key="3">
    <source>
        <dbReference type="SAM" id="MobiDB-lite"/>
    </source>
</evidence>
<dbReference type="Pfam" id="PF24161">
    <property type="entry name" value="CCDC39"/>
    <property type="match status" value="1"/>
</dbReference>
<evidence type="ECO:0000256" key="1">
    <source>
        <dbReference type="ARBA" id="ARBA00023054"/>
    </source>
</evidence>
<dbReference type="RefSeq" id="XP_028542208.1">
    <property type="nucleotide sequence ID" value="XM_028686407.1"/>
</dbReference>
<protein>
    <submittedName>
        <fullName evidence="4">Uncharacterized protein</fullName>
    </submittedName>
</protein>
<gene>
    <name evidence="4" type="ORF">PGO_050290</name>
</gene>
<dbReference type="OMA" id="NINDEIH"/>
<feature type="coiled-coil region" evidence="2">
    <location>
        <begin position="876"/>
        <end position="924"/>
    </location>
</feature>
<dbReference type="GO" id="GO:0036159">
    <property type="term" value="P:inner dynein arm assembly"/>
    <property type="evidence" value="ECO:0007669"/>
    <property type="project" value="InterPro"/>
</dbReference>
<dbReference type="GO" id="GO:0005930">
    <property type="term" value="C:axoneme"/>
    <property type="evidence" value="ECO:0007669"/>
    <property type="project" value="InterPro"/>
</dbReference>
<proteinExistence type="predicted"/>
<feature type="region of interest" description="Disordered" evidence="3">
    <location>
        <begin position="975"/>
        <end position="1001"/>
    </location>
</feature>
<dbReference type="InterPro" id="IPR033290">
    <property type="entry name" value="CCDC39"/>
</dbReference>
<feature type="coiled-coil region" evidence="2">
    <location>
        <begin position="740"/>
        <end position="767"/>
    </location>
</feature>
<sequence length="1052" mass="124230">MKKEKTKKGNSATSYQDYGADDQMNNDRSGDVCIGNCNSKVSSKMEEGDENVTTRDVSCTSELYPFEEFQKKENFDNTDLETDLRETINRSMDIETSWEEFEKKEDEIPSYCNQHMLQGGEDEISDISTDEMLSGMESDSDVLDDAKELSKDEESVYEHFNSDEISALSREILTKEKLLEETNKKIWNLKNRFSKIEKYINNKKKQITKTKKMIEEKSKTEAEERGICQNIQVKNDFLERENEKLKLEREKNNEKIVKTQNDLLQCDNNIEEIKKKLINKEKELKEWIDKINKLQKEEFEIEKFTLSKDKEIKNLTYKLEKLCLERVEQEKKVSAIKTKNMQLSMELQASVRRNEEMEEEKKNLQIKWKCIVDTINNRDQTIYKFEEEFQKYLKKKEKLTQKYASINQHIDAQKMKNNELNDKIKREEMYLNKLQNDRTKVEDAYKRVHDERDILFKDLECEKIASKEKFEEKKNLQISLDDLEKTYEKLITSYEESKKEQMKEELNNVEKNKLIKSNEQILKEENKLAKLNTEIKALDEEKFRLYEILKKSKNDYIALESDMVGTQIKIKQIKNNIKKTEQELERQKEILYKFDFQTQVLTKKLNVASGISTFETKKKSQKKIITLEKELNKYEEIYITLNNEIKRINIELKNIKTHQTCLIEEKCNIHQEIENLELEIKSLESAVSNQNKEKENVMLIEMNVKIELAKIKEIFSKNLNNLNLLRKKKKENFKNEKLSEQDMNAHVESLKAIIKNMKDEIHKLNIHVYDKKSKCNNLELKLDAINVISREEKENEQECNNDISIANHPYAQGGKEILYKIKIEEDITKLKKEIKTIDEEIERGNEQICKFQKTLNDIIQTNKSFSDNIKCIDPQYKLFLKKKNKLNKKMNEIKEEISFMEKEINEYKKKISVVENQLNTTLMETKSVEDKVTLLKENCSKMEVSINEIFVKIKRSSDQLKGLLGAEKKMFKNHSAGVQSTDHGEVSEMGDESSLEGKSNNHSENVTLEKKIFKQIQMESLKEKIDLLLECFKNYGDNTVVEQIYHVIEASE</sequence>
<evidence type="ECO:0000313" key="4">
    <source>
        <dbReference type="EMBL" id="GAW79619.1"/>
    </source>
</evidence>
<dbReference type="Gene3D" id="1.10.287.1490">
    <property type="match status" value="1"/>
</dbReference>
<reference evidence="5" key="1">
    <citation type="submission" date="2017-04" db="EMBL/GenBank/DDBJ databases">
        <title>Plasmodium gonderi genome.</title>
        <authorList>
            <person name="Arisue N."/>
            <person name="Honma H."/>
            <person name="Kawai S."/>
            <person name="Tougan T."/>
            <person name="Tanabe K."/>
            <person name="Horii T."/>
        </authorList>
    </citation>
    <scope>NUCLEOTIDE SEQUENCE [LARGE SCALE GENOMIC DNA]</scope>
    <source>
        <strain evidence="5">ATCC 30045</strain>
    </source>
</reference>
<dbReference type="GeneID" id="39746331"/>